<keyword evidence="3" id="KW-1185">Reference proteome</keyword>
<keyword evidence="1" id="KW-0812">Transmembrane</keyword>
<evidence type="ECO:0000256" key="1">
    <source>
        <dbReference type="SAM" id="Phobius"/>
    </source>
</evidence>
<keyword evidence="1" id="KW-0472">Membrane</keyword>
<evidence type="ECO:0000313" key="3">
    <source>
        <dbReference type="Proteomes" id="UP000694408"/>
    </source>
</evidence>
<accession>A0A8C5JPB0</accession>
<dbReference type="InterPro" id="IPR039964">
    <property type="entry name" value="KIAA0040-like"/>
</dbReference>
<dbReference type="PANTHER" id="PTHR40382:SF1">
    <property type="entry name" value="RIKEN CDNA 4930523C07 GENE"/>
    <property type="match status" value="1"/>
</dbReference>
<organism evidence="2 3">
    <name type="scientific">Junco hyemalis</name>
    <name type="common">Dark-eyed junco</name>
    <dbReference type="NCBI Taxonomy" id="40217"/>
    <lineage>
        <taxon>Eukaryota</taxon>
        <taxon>Metazoa</taxon>
        <taxon>Chordata</taxon>
        <taxon>Craniata</taxon>
        <taxon>Vertebrata</taxon>
        <taxon>Euteleostomi</taxon>
        <taxon>Archelosauria</taxon>
        <taxon>Archosauria</taxon>
        <taxon>Dinosauria</taxon>
        <taxon>Saurischia</taxon>
        <taxon>Theropoda</taxon>
        <taxon>Coelurosauria</taxon>
        <taxon>Aves</taxon>
        <taxon>Neognathae</taxon>
        <taxon>Neoaves</taxon>
        <taxon>Telluraves</taxon>
        <taxon>Australaves</taxon>
        <taxon>Passeriformes</taxon>
        <taxon>Passerellidae</taxon>
        <taxon>Junco</taxon>
    </lineage>
</organism>
<dbReference type="Proteomes" id="UP000694408">
    <property type="component" value="Unplaced"/>
</dbReference>
<dbReference type="AlphaFoldDB" id="A0A8C5JPB0"/>
<name>A0A8C5JPB0_JUNHY</name>
<reference evidence="2" key="1">
    <citation type="submission" date="2025-08" db="UniProtKB">
        <authorList>
            <consortium name="Ensembl"/>
        </authorList>
    </citation>
    <scope>IDENTIFICATION</scope>
</reference>
<sequence>MQQKISSFFNSILELIRTKHEEGVFNTVCLAVLLGLPFVVLLAFIFICCHCCFCRRRGGSTGKGGSSTQTAVSEAGTATPPLLALPWGWHSFTVQPLSKPSLLYGLKAELPHSSKMCHLPGHQTKVSCEHLRLDALSTTLETSDAMLRQHSRRMPCHLGWRQAGGRRLPDQPFCTST</sequence>
<evidence type="ECO:0000313" key="2">
    <source>
        <dbReference type="Ensembl" id="ENSJHYP00000020436.1"/>
    </source>
</evidence>
<proteinExistence type="predicted"/>
<reference evidence="2" key="2">
    <citation type="submission" date="2025-09" db="UniProtKB">
        <authorList>
            <consortium name="Ensembl"/>
        </authorList>
    </citation>
    <scope>IDENTIFICATION</scope>
</reference>
<evidence type="ECO:0008006" key="4">
    <source>
        <dbReference type="Google" id="ProtNLM"/>
    </source>
</evidence>
<protein>
    <recommendedName>
        <fullName evidence="4">KIAA0040</fullName>
    </recommendedName>
</protein>
<dbReference type="Ensembl" id="ENSJHYT00000024663.1">
    <property type="protein sequence ID" value="ENSJHYP00000020436.1"/>
    <property type="gene ID" value="ENSJHYG00000015510.1"/>
</dbReference>
<dbReference type="PANTHER" id="PTHR40382">
    <property type="match status" value="1"/>
</dbReference>
<keyword evidence="1" id="KW-1133">Transmembrane helix</keyword>
<feature type="transmembrane region" description="Helical" evidence="1">
    <location>
        <begin position="24"/>
        <end position="47"/>
    </location>
</feature>